<evidence type="ECO:0000313" key="15">
    <source>
        <dbReference type="Proteomes" id="UP000192266"/>
    </source>
</evidence>
<keyword evidence="10" id="KW-0812">Transmembrane</keyword>
<dbReference type="Pfam" id="PF16491">
    <property type="entry name" value="Peptidase_M48_N"/>
    <property type="match status" value="1"/>
</dbReference>
<protein>
    <submittedName>
        <fullName evidence="14">Ste24 endopeptidase</fullName>
    </submittedName>
</protein>
<evidence type="ECO:0000256" key="3">
    <source>
        <dbReference type="ARBA" id="ARBA00022801"/>
    </source>
</evidence>
<feature type="transmembrane region" description="Helical" evidence="10">
    <location>
        <begin position="293"/>
        <end position="312"/>
    </location>
</feature>
<dbReference type="InterPro" id="IPR032456">
    <property type="entry name" value="Peptidase_M48_N"/>
</dbReference>
<dbReference type="Proteomes" id="UP000192266">
    <property type="component" value="Unassembled WGS sequence"/>
</dbReference>
<evidence type="ECO:0000256" key="10">
    <source>
        <dbReference type="SAM" id="Phobius"/>
    </source>
</evidence>
<evidence type="ECO:0000256" key="7">
    <source>
        <dbReference type="PIRSR" id="PIRSR627057-2"/>
    </source>
</evidence>
<keyword evidence="10" id="KW-0472">Membrane</keyword>
<keyword evidence="4 7" id="KW-0862">Zinc</keyword>
<gene>
    <name evidence="14" type="ORF">SAMN00120144_0842</name>
</gene>
<dbReference type="PANTHER" id="PTHR10120">
    <property type="entry name" value="CAAX PRENYL PROTEASE 1"/>
    <property type="match status" value="1"/>
</dbReference>
<dbReference type="STRING" id="645990.SAMN00120144_0842"/>
<feature type="transmembrane region" description="Helical" evidence="10">
    <location>
        <begin position="106"/>
        <end position="130"/>
    </location>
</feature>
<feature type="binding site" evidence="7">
    <location>
        <position position="284"/>
    </location>
    <ligand>
        <name>Zn(2+)</name>
        <dbReference type="ChEBI" id="CHEBI:29105"/>
        <note>catalytic</note>
    </ligand>
</feature>
<dbReference type="GO" id="GO:0071586">
    <property type="term" value="P:CAAX-box protein processing"/>
    <property type="evidence" value="ECO:0007669"/>
    <property type="project" value="InterPro"/>
</dbReference>
<organism evidence="14 15">
    <name type="scientific">Hymenobacter roseosalivarius DSM 11622</name>
    <dbReference type="NCBI Taxonomy" id="645990"/>
    <lineage>
        <taxon>Bacteria</taxon>
        <taxon>Pseudomonadati</taxon>
        <taxon>Bacteroidota</taxon>
        <taxon>Cytophagia</taxon>
        <taxon>Cytophagales</taxon>
        <taxon>Hymenobacteraceae</taxon>
        <taxon>Hymenobacter</taxon>
    </lineage>
</organism>
<feature type="active site" description="Proton donor" evidence="6">
    <location>
        <position position="364"/>
    </location>
</feature>
<feature type="active site" evidence="6">
    <location>
        <position position="281"/>
    </location>
</feature>
<feature type="chain" id="PRO_5013026334" evidence="11">
    <location>
        <begin position="25"/>
        <end position="440"/>
    </location>
</feature>
<evidence type="ECO:0000256" key="8">
    <source>
        <dbReference type="RuleBase" id="RU003983"/>
    </source>
</evidence>
<evidence type="ECO:0000256" key="9">
    <source>
        <dbReference type="SAM" id="MobiDB-lite"/>
    </source>
</evidence>
<keyword evidence="10" id="KW-1133">Transmembrane helix</keyword>
<keyword evidence="2 7" id="KW-0479">Metal-binding</keyword>
<reference evidence="14 15" key="1">
    <citation type="submission" date="2017-04" db="EMBL/GenBank/DDBJ databases">
        <authorList>
            <person name="Afonso C.L."/>
            <person name="Miller P.J."/>
            <person name="Scott M.A."/>
            <person name="Spackman E."/>
            <person name="Goraichik I."/>
            <person name="Dimitrov K.M."/>
            <person name="Suarez D.L."/>
            <person name="Swayne D.E."/>
        </authorList>
    </citation>
    <scope>NUCLEOTIDE SEQUENCE [LARGE SCALE GENOMIC DNA]</scope>
    <source>
        <strain evidence="14 15">DSM 11622</strain>
    </source>
</reference>
<dbReference type="EMBL" id="FWWW01000039">
    <property type="protein sequence ID" value="SMB84378.1"/>
    <property type="molecule type" value="Genomic_DNA"/>
</dbReference>
<keyword evidence="11" id="KW-0732">Signal</keyword>
<accession>A0A1W1UTA4</accession>
<dbReference type="AlphaFoldDB" id="A0A1W1UTA4"/>
<evidence type="ECO:0000256" key="2">
    <source>
        <dbReference type="ARBA" id="ARBA00022723"/>
    </source>
</evidence>
<sequence length="440" mass="48075">MRLLSQRTFVVMLALALLVVPAWAASAAAADSTAAFNIEAATQHYLNTFTPAQKASSNAYFEGGYWLQIGSLVYALGVAAVFLVLGLSRVIKGQTARLPGKVLPTLAYAALYLLLAYLLNFPLSLYSGYIREHAYALSNQSFGEWLTDDLKGLALSVVFGSLVLLALYAAIRRTGRSWWVWGTAILAVFLVVSIFVSPVFIAPLFNKYTPLPASPIRDQILSMARANGVPADNVYLVDASRQSKRISANVSGLGSTIRVSLNDNLLNRSTPAEVQAVMGHELGHYVLNHIPKMLIFLVLIIGVGLWFVDWAFHRLIGSYGPRWGIAGITDVSGLPLLVALFAVFMFLATPAFNTIIRTQEQEADMFGLNAARQPDGFATIAMKLSEYRKIDPSPMEEIIFFDHPSGHTRVLTAMRWKAENLRKKSPPQQPAGGNGLSAKK</sequence>
<feature type="binding site" evidence="7">
    <location>
        <position position="280"/>
    </location>
    <ligand>
        <name>Zn(2+)</name>
        <dbReference type="ChEBI" id="CHEBI:29105"/>
        <note>catalytic</note>
    </ligand>
</feature>
<evidence type="ECO:0000256" key="6">
    <source>
        <dbReference type="PIRSR" id="PIRSR627057-1"/>
    </source>
</evidence>
<keyword evidence="5 8" id="KW-0482">Metalloprotease</keyword>
<evidence type="ECO:0000313" key="14">
    <source>
        <dbReference type="EMBL" id="SMB84378.1"/>
    </source>
</evidence>
<feature type="domain" description="Peptidase M48" evidence="12">
    <location>
        <begin position="213"/>
        <end position="412"/>
    </location>
</feature>
<proteinExistence type="inferred from homology"/>
<evidence type="ECO:0000256" key="5">
    <source>
        <dbReference type="ARBA" id="ARBA00023049"/>
    </source>
</evidence>
<evidence type="ECO:0000259" key="12">
    <source>
        <dbReference type="Pfam" id="PF01435"/>
    </source>
</evidence>
<feature type="binding site" evidence="7">
    <location>
        <position position="360"/>
    </location>
    <ligand>
        <name>Zn(2+)</name>
        <dbReference type="ChEBI" id="CHEBI:29105"/>
        <note>catalytic</note>
    </ligand>
</feature>
<keyword evidence="1 8" id="KW-0645">Protease</keyword>
<dbReference type="Gene3D" id="3.30.2010.10">
    <property type="entry name" value="Metalloproteases ('zincins'), catalytic domain"/>
    <property type="match status" value="1"/>
</dbReference>
<keyword evidence="15" id="KW-1185">Reference proteome</keyword>
<dbReference type="GO" id="GO:0046872">
    <property type="term" value="F:metal ion binding"/>
    <property type="evidence" value="ECO:0007669"/>
    <property type="project" value="UniProtKB-KW"/>
</dbReference>
<name>A0A1W1UTA4_9BACT</name>
<evidence type="ECO:0000256" key="1">
    <source>
        <dbReference type="ARBA" id="ARBA00022670"/>
    </source>
</evidence>
<evidence type="ECO:0000256" key="11">
    <source>
        <dbReference type="SAM" id="SignalP"/>
    </source>
</evidence>
<comment type="cofactor">
    <cofactor evidence="7 8">
        <name>Zn(2+)</name>
        <dbReference type="ChEBI" id="CHEBI:29105"/>
    </cofactor>
    <text evidence="7 8">Binds 1 zinc ion per subunit.</text>
</comment>
<dbReference type="InterPro" id="IPR001915">
    <property type="entry name" value="Peptidase_M48"/>
</dbReference>
<dbReference type="GO" id="GO:0004222">
    <property type="term" value="F:metalloendopeptidase activity"/>
    <property type="evidence" value="ECO:0007669"/>
    <property type="project" value="InterPro"/>
</dbReference>
<dbReference type="RefSeq" id="WP_200813852.1">
    <property type="nucleotide sequence ID" value="NZ_FWWW01000039.1"/>
</dbReference>
<feature type="domain" description="CAAX prenyl protease 1 N-terminal" evidence="13">
    <location>
        <begin position="49"/>
        <end position="207"/>
    </location>
</feature>
<dbReference type="InterPro" id="IPR027057">
    <property type="entry name" value="CAXX_Prtase_1"/>
</dbReference>
<dbReference type="Pfam" id="PF01435">
    <property type="entry name" value="Peptidase_M48"/>
    <property type="match status" value="1"/>
</dbReference>
<feature type="transmembrane region" description="Helical" evidence="10">
    <location>
        <begin position="178"/>
        <end position="205"/>
    </location>
</feature>
<feature type="transmembrane region" description="Helical" evidence="10">
    <location>
        <begin position="65"/>
        <end position="85"/>
    </location>
</feature>
<keyword evidence="3 8" id="KW-0378">Hydrolase</keyword>
<feature type="transmembrane region" description="Helical" evidence="10">
    <location>
        <begin position="150"/>
        <end position="171"/>
    </location>
</feature>
<evidence type="ECO:0000256" key="4">
    <source>
        <dbReference type="ARBA" id="ARBA00022833"/>
    </source>
</evidence>
<feature type="transmembrane region" description="Helical" evidence="10">
    <location>
        <begin position="333"/>
        <end position="352"/>
    </location>
</feature>
<feature type="region of interest" description="Disordered" evidence="9">
    <location>
        <begin position="420"/>
        <end position="440"/>
    </location>
</feature>
<feature type="signal peptide" evidence="11">
    <location>
        <begin position="1"/>
        <end position="24"/>
    </location>
</feature>
<dbReference type="CDD" id="cd07343">
    <property type="entry name" value="M48A_Zmpste24p_like"/>
    <property type="match status" value="1"/>
</dbReference>
<evidence type="ECO:0000259" key="13">
    <source>
        <dbReference type="Pfam" id="PF16491"/>
    </source>
</evidence>
<comment type="similarity">
    <text evidence="8">Belongs to the peptidase M48 family.</text>
</comment>